<proteinExistence type="predicted"/>
<keyword evidence="3" id="KW-1185">Reference proteome</keyword>
<name>A0A916VIB4_9BACL</name>
<feature type="transmembrane region" description="Helical" evidence="1">
    <location>
        <begin position="52"/>
        <end position="74"/>
    </location>
</feature>
<reference evidence="2" key="2">
    <citation type="journal article" date="2021" name="Data Brief">
        <title>Draft genome sequence data of the facultative, thermophilic, xylanolytic bacterium Paenibacillus sp. strain DA-C8.</title>
        <authorList>
            <person name="Chhe C."/>
            <person name="Uke A."/>
            <person name="Baramee S."/>
            <person name="Ungkulpasvich U."/>
            <person name="Tachaapaikoon C."/>
            <person name="Pason P."/>
            <person name="Waeonukul R."/>
            <person name="Ratanakhanokchai K."/>
            <person name="Kosugi A."/>
        </authorList>
    </citation>
    <scope>NUCLEOTIDE SEQUENCE</scope>
    <source>
        <strain evidence="2">DA-C8</strain>
    </source>
</reference>
<dbReference type="Proteomes" id="UP000654993">
    <property type="component" value="Unassembled WGS sequence"/>
</dbReference>
<feature type="transmembrane region" description="Helical" evidence="1">
    <location>
        <begin position="20"/>
        <end position="40"/>
    </location>
</feature>
<organism evidence="2 3">
    <name type="scientific">Insulibacter thermoxylanivorax</name>
    <dbReference type="NCBI Taxonomy" id="2749268"/>
    <lineage>
        <taxon>Bacteria</taxon>
        <taxon>Bacillati</taxon>
        <taxon>Bacillota</taxon>
        <taxon>Bacilli</taxon>
        <taxon>Bacillales</taxon>
        <taxon>Paenibacillaceae</taxon>
        <taxon>Insulibacter</taxon>
    </lineage>
</organism>
<keyword evidence="1" id="KW-1133">Transmembrane helix</keyword>
<dbReference type="AlphaFoldDB" id="A0A916VIB4"/>
<gene>
    <name evidence="2" type="ORF">PRECH8_24210</name>
</gene>
<reference evidence="2" key="1">
    <citation type="submission" date="2020-08" db="EMBL/GenBank/DDBJ databases">
        <authorList>
            <person name="Uke A."/>
            <person name="Chhe C."/>
            <person name="Baramee S."/>
            <person name="Kosugi A."/>
        </authorList>
    </citation>
    <scope>NUCLEOTIDE SEQUENCE</scope>
    <source>
        <strain evidence="2">DA-C8</strain>
    </source>
</reference>
<dbReference type="EMBL" id="BMAQ01000035">
    <property type="protein sequence ID" value="GFR39125.1"/>
    <property type="molecule type" value="Genomic_DNA"/>
</dbReference>
<evidence type="ECO:0000313" key="2">
    <source>
        <dbReference type="EMBL" id="GFR39125.1"/>
    </source>
</evidence>
<keyword evidence="1" id="KW-0472">Membrane</keyword>
<accession>A0A916VIB4</accession>
<dbReference type="RefSeq" id="WP_200967339.1">
    <property type="nucleotide sequence ID" value="NZ_BMAQ01000035.1"/>
</dbReference>
<evidence type="ECO:0000313" key="3">
    <source>
        <dbReference type="Proteomes" id="UP000654993"/>
    </source>
</evidence>
<protein>
    <submittedName>
        <fullName evidence="2">Uncharacterized protein</fullName>
    </submittedName>
</protein>
<sequence length="88" mass="10013">MYLAAANGEAAGTFAQAFQLWDLFMFGFTILIAWGFIRLLRHDRTNKLGIGFSAVALLLFLFLDVLVVANWMGYLDEIQDAMSFLRSW</sequence>
<keyword evidence="1" id="KW-0812">Transmembrane</keyword>
<evidence type="ECO:0000256" key="1">
    <source>
        <dbReference type="SAM" id="Phobius"/>
    </source>
</evidence>
<comment type="caution">
    <text evidence="2">The sequence shown here is derived from an EMBL/GenBank/DDBJ whole genome shotgun (WGS) entry which is preliminary data.</text>
</comment>